<reference evidence="1" key="2">
    <citation type="submission" date="2025-09" db="UniProtKB">
        <authorList>
            <consortium name="EnsemblPlants"/>
        </authorList>
    </citation>
    <scope>IDENTIFICATION</scope>
</reference>
<dbReference type="Proteomes" id="UP001732700">
    <property type="component" value="Chromosome 3C"/>
</dbReference>
<keyword evidence="2" id="KW-1185">Reference proteome</keyword>
<proteinExistence type="predicted"/>
<dbReference type="EnsemblPlants" id="AVESA.00010b.r2.3CG0456720.1">
    <property type="protein sequence ID" value="AVESA.00010b.r2.3CG0456720.1.CDS"/>
    <property type="gene ID" value="AVESA.00010b.r2.3CG0456720"/>
</dbReference>
<name>A0ACD5VL98_AVESA</name>
<accession>A0ACD5VL98</accession>
<organism evidence="1 2">
    <name type="scientific">Avena sativa</name>
    <name type="common">Oat</name>
    <dbReference type="NCBI Taxonomy" id="4498"/>
    <lineage>
        <taxon>Eukaryota</taxon>
        <taxon>Viridiplantae</taxon>
        <taxon>Streptophyta</taxon>
        <taxon>Embryophyta</taxon>
        <taxon>Tracheophyta</taxon>
        <taxon>Spermatophyta</taxon>
        <taxon>Magnoliopsida</taxon>
        <taxon>Liliopsida</taxon>
        <taxon>Poales</taxon>
        <taxon>Poaceae</taxon>
        <taxon>BOP clade</taxon>
        <taxon>Pooideae</taxon>
        <taxon>Poodae</taxon>
        <taxon>Poeae</taxon>
        <taxon>Poeae Chloroplast Group 1 (Aveneae type)</taxon>
        <taxon>Aveninae</taxon>
        <taxon>Avena</taxon>
    </lineage>
</organism>
<evidence type="ECO:0000313" key="1">
    <source>
        <dbReference type="EnsemblPlants" id="AVESA.00010b.r2.3CG0456720.1.CDS"/>
    </source>
</evidence>
<reference evidence="1" key="1">
    <citation type="submission" date="2021-05" db="EMBL/GenBank/DDBJ databases">
        <authorList>
            <person name="Scholz U."/>
            <person name="Mascher M."/>
            <person name="Fiebig A."/>
        </authorList>
    </citation>
    <scope>NUCLEOTIDE SEQUENCE [LARGE SCALE GENOMIC DNA]</scope>
</reference>
<protein>
    <submittedName>
        <fullName evidence="1">Uncharacterized protein</fullName>
    </submittedName>
</protein>
<evidence type="ECO:0000313" key="2">
    <source>
        <dbReference type="Proteomes" id="UP001732700"/>
    </source>
</evidence>
<sequence length="656" mass="73085">MVMPSALKAFTVLFVLAVFAADQVGGRYQRPDCPSFPCGPLGNVSAPFRQAGDPPWCGHGSYELVCSDTKATILIDDATYYVSSIDYTGSSFWVIDAHLGLYDSCPLPRWNRPVNPAYPRKGMEVELAPLAGSQACFLECSREVKDNGMYMPVACLSTNDTYVYVLTGHRSNSMKYLEPSCGYLAVTPLPWESQGLDNSSYADVAKCMRSGFAVRFPYNIECMSIKGCLINPFSYYHELRVSGEGIMESATQILLLDARFWLCALQATGFGDYAARIIAPAIWTVKWIPVLCRFMLAPLTVLIFLAYKYLKTRITIDAVEKFLRMQQMLGPIRYAYTDITAITSHFRDKLGQGGYGSVYKGVLLPGDLHVAVKLLEGNSNCNGEDFINEVSTIGRIHHVNVVRLVGFCSEEMRRALVYEYMPGGSLDKYIFSSDKEKTFSWDKLNEIALGIARGIDYLHQGCEMQILHFDIKPHNILLDSNFVPKVADFGLAKLYPRGNSFVPLSALRGTIGYIAPEMISRSFGVISSKSDVYSFGMLLLEMAGGRRNADPNAANSSQSYYPSWVYDQLSEQEVGEISPVDDMHELEKKLCITGLWCIQMRSQDRPTMSEVIEMLEGGVDGLQMPSRPFFCDEGNAHVDDSYHLSSELTAISEEDE</sequence>